<organism evidence="3">
    <name type="scientific">Fagus sylvatica</name>
    <name type="common">Beechnut</name>
    <dbReference type="NCBI Taxonomy" id="28930"/>
    <lineage>
        <taxon>Eukaryota</taxon>
        <taxon>Viridiplantae</taxon>
        <taxon>Streptophyta</taxon>
        <taxon>Embryophyta</taxon>
        <taxon>Tracheophyta</taxon>
        <taxon>Spermatophyta</taxon>
        <taxon>Magnoliopsida</taxon>
        <taxon>eudicotyledons</taxon>
        <taxon>Gunneridae</taxon>
        <taxon>Pentapetalae</taxon>
        <taxon>rosids</taxon>
        <taxon>fabids</taxon>
        <taxon>Fagales</taxon>
        <taxon>Fagaceae</taxon>
        <taxon>Fagus</taxon>
    </lineage>
</organism>
<protein>
    <recommendedName>
        <fullName evidence="2">Reverse transcriptase Ty1/copia-type domain-containing protein</fullName>
    </recommendedName>
</protein>
<dbReference type="GO" id="GO:0003676">
    <property type="term" value="F:nucleic acid binding"/>
    <property type="evidence" value="ECO:0007669"/>
    <property type="project" value="InterPro"/>
</dbReference>
<dbReference type="PANTHER" id="PTHR11439">
    <property type="entry name" value="GAG-POL-RELATED RETROTRANSPOSON"/>
    <property type="match status" value="1"/>
</dbReference>
<dbReference type="InterPro" id="IPR036397">
    <property type="entry name" value="RNaseH_sf"/>
</dbReference>
<evidence type="ECO:0000259" key="2">
    <source>
        <dbReference type="Pfam" id="PF07727"/>
    </source>
</evidence>
<reference evidence="3" key="1">
    <citation type="submission" date="2018-02" db="EMBL/GenBank/DDBJ databases">
        <authorList>
            <person name="Cohen D.B."/>
            <person name="Kent A.D."/>
        </authorList>
    </citation>
    <scope>NUCLEOTIDE SEQUENCE</scope>
</reference>
<gene>
    <name evidence="3" type="ORF">FSB_LOCUS8766</name>
</gene>
<dbReference type="InterPro" id="IPR013103">
    <property type="entry name" value="RVT_2"/>
</dbReference>
<feature type="compositionally biased region" description="Polar residues" evidence="1">
    <location>
        <begin position="260"/>
        <end position="301"/>
    </location>
</feature>
<feature type="compositionally biased region" description="Low complexity" evidence="1">
    <location>
        <begin position="507"/>
        <end position="526"/>
    </location>
</feature>
<dbReference type="SUPFAM" id="SSF56672">
    <property type="entry name" value="DNA/RNA polymerases"/>
    <property type="match status" value="1"/>
</dbReference>
<proteinExistence type="predicted"/>
<feature type="region of interest" description="Disordered" evidence="1">
    <location>
        <begin position="1127"/>
        <end position="1146"/>
    </location>
</feature>
<sequence length="1146" mass="125845">MASSSTSLSLSAANLHNLITIVSVKLKASNYLIWWMQILPLIQSLQLMNHLTDEAPDSMILKESGELNPNPKIQEWSNTDLLLRSWITGTLSEEALGHVVGMTTAREVWTSLEVAYLQATKEREIQLKRQLQMPKKEGTSLGEYLMQFKSICDSLAVIQKPVSDEDKTVQLSHCLGKKYEVFNTTMLSKPPFPTFNQFITALQGYDMRIQGNQIEEKEETNHNMAFIAQHNRGRGRAYSRGRTHGHSFSSRGCGFVPANFSPNSSGRGHNPYSSQFSPHNNHSGTQSKGSTFQANHNPQSQKPSIQCQICDRFGHPASKCWYRYDYSHESTNNLSQALVSTTLSDTQDQDPTWYTDTGATSHMTYDKGNLQHSSLYNGYNHVIVGNGTRLKISHIKDQTTGKILAMGHRKDGLYALEEGGAIEALVAIKSGTPEQNGIAERKHRHLVETGLTMLFHAQLPKYLWVDAFTTAVYLINRLPSSVLQMQTPFYKLYGIHPTYSSLKHHTSSSSSPWVQSTPSLLGSPAPATCPAPPVVSTPAPPVVSTPAPLVMSLPPPAPISPNISAPVTAGLEAPQLVPCAPESSSPSTDVSVALQSVSPAPGPSTTPSMELSSSDDPQTSTVAAPASSSTDSAPLSGELYIDLPIATAPAPPAPTNMHPMLTRKKAREQLGLVALKVTESTEPKSLVPRKDDMNVVGSRWVFKTKLKSDGSIERFKARLVAQGYTQSLGVDFFETFSPVIKPPTIRLVLSLALIHGWSLQQLDVKNAFLHGTLKEVVIYGTTPSSFLLRLGFTCSTADSSLFIFRSEDSILLLLVYVDDIIVTSNKQALLSRLVSRLSSEFSMKDLGPLHYFLSIEVLPFSGGLFLSQQKYARDLIARSSMSGCNPIGTPLAQKHNLRRDDPILVDATNYHSIVGALQYITLTRPDLTHAINLVCQFMHQPGASHFQAVKRILRYLQGTLDYGLRLLSQSSLSLYGFSDADWAGCLDTRRSTTGYCIYLGANCISWASKKQPTVSRSSAEAEYRSMSTTTAELTWLMYLLRDIGIRLPAPPVLFCDNTSALHLTVNPVFHARTKHIELDVHFVREKVAAGDLVTRFVPTHLQIADVFTKALSKDSFHGLRSKLGVLPPPTSSLRGSDKSNKSLATN</sequence>
<dbReference type="PANTHER" id="PTHR11439:SF524">
    <property type="entry name" value="RNA-DIRECTED DNA POLYMERASE, PROTEIN KINASE RLK-PELLE-DLSV FAMILY"/>
    <property type="match status" value="1"/>
</dbReference>
<feature type="compositionally biased region" description="Low complexity" evidence="1">
    <location>
        <begin position="617"/>
        <end position="634"/>
    </location>
</feature>
<name>A0A2N9F269_FAGSY</name>
<dbReference type="Gene3D" id="3.30.420.10">
    <property type="entry name" value="Ribonuclease H-like superfamily/Ribonuclease H"/>
    <property type="match status" value="1"/>
</dbReference>
<feature type="domain" description="Reverse transcriptase Ty1/copia-type" evidence="2">
    <location>
        <begin position="686"/>
        <end position="785"/>
    </location>
</feature>
<accession>A0A2N9F269</accession>
<dbReference type="CDD" id="cd09272">
    <property type="entry name" value="RNase_HI_RT_Ty1"/>
    <property type="match status" value="1"/>
</dbReference>
<evidence type="ECO:0000256" key="1">
    <source>
        <dbReference type="SAM" id="MobiDB-lite"/>
    </source>
</evidence>
<dbReference type="InterPro" id="IPR043502">
    <property type="entry name" value="DNA/RNA_pol_sf"/>
</dbReference>
<dbReference type="Pfam" id="PF14223">
    <property type="entry name" value="Retrotran_gag_2"/>
    <property type="match status" value="1"/>
</dbReference>
<dbReference type="EMBL" id="OIVN01000478">
    <property type="protein sequence ID" value="SPC80884.1"/>
    <property type="molecule type" value="Genomic_DNA"/>
</dbReference>
<feature type="region of interest" description="Disordered" evidence="1">
    <location>
        <begin position="506"/>
        <end position="528"/>
    </location>
</feature>
<dbReference type="AlphaFoldDB" id="A0A2N9F269"/>
<dbReference type="InterPro" id="IPR012337">
    <property type="entry name" value="RNaseH-like_sf"/>
</dbReference>
<feature type="region of interest" description="Disordered" evidence="1">
    <location>
        <begin position="259"/>
        <end position="301"/>
    </location>
</feature>
<evidence type="ECO:0000313" key="3">
    <source>
        <dbReference type="EMBL" id="SPC80884.1"/>
    </source>
</evidence>
<feature type="compositionally biased region" description="Polar residues" evidence="1">
    <location>
        <begin position="582"/>
        <end position="616"/>
    </location>
</feature>
<dbReference type="SUPFAM" id="SSF53098">
    <property type="entry name" value="Ribonuclease H-like"/>
    <property type="match status" value="1"/>
</dbReference>
<dbReference type="Pfam" id="PF07727">
    <property type="entry name" value="RVT_2"/>
    <property type="match status" value="1"/>
</dbReference>
<feature type="region of interest" description="Disordered" evidence="1">
    <location>
        <begin position="578"/>
        <end position="634"/>
    </location>
</feature>